<sequence length="300" mass="32366">MVCPGLSDPVVPTGPMTKAPSGTGHITCSNTFGALAVVDISQNEALGLADEHLNPCQLFATCPDQATDAASPELVVDVQTVVLQPDNEAEKSTISVRDVLANPMHDSAKVEGVHEIQSSSVELSVKGVDLDLTPNSITKHSYKYPQDASDQVEEVVDDKDDFHNPTLNALKMLLEANATETYLDSLTPEGRQTVHDFIEKCLLAEEASQVSTPPHSPSEQDGTYKQAKSRRHKKSKNSMGSLGKCISRSHGSFGQYVVFAQYVAKYQDGFSLGFPKILGMCFAADKDGMPGMVFRMDCKG</sequence>
<protein>
    <submittedName>
        <fullName evidence="2">Uncharacterized protein</fullName>
    </submittedName>
</protein>
<evidence type="ECO:0000313" key="3">
    <source>
        <dbReference type="Proteomes" id="UP001279734"/>
    </source>
</evidence>
<feature type="compositionally biased region" description="Basic residues" evidence="1">
    <location>
        <begin position="227"/>
        <end position="236"/>
    </location>
</feature>
<organism evidence="2 3">
    <name type="scientific">Nepenthes gracilis</name>
    <name type="common">Slender pitcher plant</name>
    <dbReference type="NCBI Taxonomy" id="150966"/>
    <lineage>
        <taxon>Eukaryota</taxon>
        <taxon>Viridiplantae</taxon>
        <taxon>Streptophyta</taxon>
        <taxon>Embryophyta</taxon>
        <taxon>Tracheophyta</taxon>
        <taxon>Spermatophyta</taxon>
        <taxon>Magnoliopsida</taxon>
        <taxon>eudicotyledons</taxon>
        <taxon>Gunneridae</taxon>
        <taxon>Pentapetalae</taxon>
        <taxon>Caryophyllales</taxon>
        <taxon>Nepenthaceae</taxon>
        <taxon>Nepenthes</taxon>
    </lineage>
</organism>
<evidence type="ECO:0000313" key="2">
    <source>
        <dbReference type="EMBL" id="GMH01986.1"/>
    </source>
</evidence>
<reference evidence="2" key="1">
    <citation type="submission" date="2023-05" db="EMBL/GenBank/DDBJ databases">
        <title>Nepenthes gracilis genome sequencing.</title>
        <authorList>
            <person name="Fukushima K."/>
        </authorList>
    </citation>
    <scope>NUCLEOTIDE SEQUENCE</scope>
    <source>
        <strain evidence="2">SING2019-196</strain>
    </source>
</reference>
<name>A0AAD3S0A5_NEPGR</name>
<evidence type="ECO:0000256" key="1">
    <source>
        <dbReference type="SAM" id="MobiDB-lite"/>
    </source>
</evidence>
<proteinExistence type="predicted"/>
<feature type="compositionally biased region" description="Polar residues" evidence="1">
    <location>
        <begin position="208"/>
        <end position="223"/>
    </location>
</feature>
<gene>
    <name evidence="2" type="ORF">Nepgr_003825</name>
</gene>
<dbReference type="Proteomes" id="UP001279734">
    <property type="component" value="Unassembled WGS sequence"/>
</dbReference>
<dbReference type="EMBL" id="BSYO01000003">
    <property type="protein sequence ID" value="GMH01986.1"/>
    <property type="molecule type" value="Genomic_DNA"/>
</dbReference>
<dbReference type="AlphaFoldDB" id="A0AAD3S0A5"/>
<comment type="caution">
    <text evidence="2">The sequence shown here is derived from an EMBL/GenBank/DDBJ whole genome shotgun (WGS) entry which is preliminary data.</text>
</comment>
<keyword evidence="3" id="KW-1185">Reference proteome</keyword>
<accession>A0AAD3S0A5</accession>
<feature type="region of interest" description="Disordered" evidence="1">
    <location>
        <begin position="208"/>
        <end position="243"/>
    </location>
</feature>